<dbReference type="InterPro" id="IPR036866">
    <property type="entry name" value="RibonucZ/Hydroxyglut_hydro"/>
</dbReference>
<dbReference type="SMART" id="SM00849">
    <property type="entry name" value="Lactamase_B"/>
    <property type="match status" value="1"/>
</dbReference>
<evidence type="ECO:0000259" key="1">
    <source>
        <dbReference type="SMART" id="SM00849"/>
    </source>
</evidence>
<feature type="domain" description="Metallo-beta-lactamase" evidence="1">
    <location>
        <begin position="67"/>
        <end position="285"/>
    </location>
</feature>
<dbReference type="AlphaFoldDB" id="A0AAV1IN32"/>
<accession>A0AAV1IN32</accession>
<dbReference type="Pfam" id="PF00753">
    <property type="entry name" value="Lactamase_B"/>
    <property type="match status" value="1"/>
</dbReference>
<dbReference type="InterPro" id="IPR001279">
    <property type="entry name" value="Metallo-B-lactamas"/>
</dbReference>
<keyword evidence="3" id="KW-1185">Reference proteome</keyword>
<sequence length="311" mass="35010">MAIAYLGGALVAVVLALAATIYTIPEMADFHSNAFLQRAEKASFKPQGHGLYKMQIYWHMTPFHAENLDMYLINEGKAWYLTDAGGFNSWLDAHADRIVQAVTEAIPAGQNLTYIILTHSHLDHVGAIEPLKEVYPELKVIVHETEAPFLIGGQKYSCYDYLPGGLSPGFKLLMWIRLLPPFYQYQMPKDWALILKGDSGDLTRFGVRDLTFARAPGHCSGHVVYNHKPSGYMLAGDFTDIIQGDDGSYKMHTMCNKSTCNITLAHETICRIVHDMNPKLYLPYHDARKSGWTKKELIPLAETYSHCSQRL</sequence>
<organism evidence="2 3">
    <name type="scientific">Coccomyxa viridis</name>
    <dbReference type="NCBI Taxonomy" id="1274662"/>
    <lineage>
        <taxon>Eukaryota</taxon>
        <taxon>Viridiplantae</taxon>
        <taxon>Chlorophyta</taxon>
        <taxon>core chlorophytes</taxon>
        <taxon>Trebouxiophyceae</taxon>
        <taxon>Trebouxiophyceae incertae sedis</taxon>
        <taxon>Coccomyxaceae</taxon>
        <taxon>Coccomyxa</taxon>
    </lineage>
</organism>
<dbReference type="PANTHER" id="PTHR42951">
    <property type="entry name" value="METALLO-BETA-LACTAMASE DOMAIN-CONTAINING"/>
    <property type="match status" value="1"/>
</dbReference>
<dbReference type="Gene3D" id="3.60.15.10">
    <property type="entry name" value="Ribonuclease Z/Hydroxyacylglutathione hydrolase-like"/>
    <property type="match status" value="1"/>
</dbReference>
<dbReference type="Proteomes" id="UP001314263">
    <property type="component" value="Unassembled WGS sequence"/>
</dbReference>
<gene>
    <name evidence="2" type="ORF">CVIRNUC_010869</name>
</gene>
<evidence type="ECO:0000313" key="2">
    <source>
        <dbReference type="EMBL" id="CAK0787647.1"/>
    </source>
</evidence>
<reference evidence="2 3" key="1">
    <citation type="submission" date="2023-10" db="EMBL/GenBank/DDBJ databases">
        <authorList>
            <person name="Maclean D."/>
            <person name="Macfadyen A."/>
        </authorList>
    </citation>
    <scope>NUCLEOTIDE SEQUENCE [LARGE SCALE GENOMIC DNA]</scope>
</reference>
<evidence type="ECO:0000313" key="3">
    <source>
        <dbReference type="Proteomes" id="UP001314263"/>
    </source>
</evidence>
<proteinExistence type="predicted"/>
<dbReference type="InterPro" id="IPR050855">
    <property type="entry name" value="NDM-1-like"/>
</dbReference>
<dbReference type="SUPFAM" id="SSF56281">
    <property type="entry name" value="Metallo-hydrolase/oxidoreductase"/>
    <property type="match status" value="1"/>
</dbReference>
<protein>
    <recommendedName>
        <fullName evidence="1">Metallo-beta-lactamase domain-containing protein</fullName>
    </recommendedName>
</protein>
<name>A0AAV1IN32_9CHLO</name>
<dbReference type="EMBL" id="CAUYUE010000017">
    <property type="protein sequence ID" value="CAK0787647.1"/>
    <property type="molecule type" value="Genomic_DNA"/>
</dbReference>
<comment type="caution">
    <text evidence="2">The sequence shown here is derived from an EMBL/GenBank/DDBJ whole genome shotgun (WGS) entry which is preliminary data.</text>
</comment>